<evidence type="ECO:0008006" key="4">
    <source>
        <dbReference type="Google" id="ProtNLM"/>
    </source>
</evidence>
<evidence type="ECO:0000256" key="1">
    <source>
        <dbReference type="SAM" id="MobiDB-lite"/>
    </source>
</evidence>
<keyword evidence="3" id="KW-1185">Reference proteome</keyword>
<feature type="region of interest" description="Disordered" evidence="1">
    <location>
        <begin position="1"/>
        <end position="54"/>
    </location>
</feature>
<feature type="compositionally biased region" description="Polar residues" evidence="1">
    <location>
        <begin position="1"/>
        <end position="14"/>
    </location>
</feature>
<accession>A0A8H6XGK2</accession>
<comment type="caution">
    <text evidence="2">The sequence shown here is derived from an EMBL/GenBank/DDBJ whole genome shotgun (WGS) entry which is preliminary data.</text>
</comment>
<dbReference type="AlphaFoldDB" id="A0A8H6XGK2"/>
<feature type="compositionally biased region" description="Basic and acidic residues" evidence="1">
    <location>
        <begin position="162"/>
        <end position="179"/>
    </location>
</feature>
<reference evidence="2" key="1">
    <citation type="submission" date="2020-05" db="EMBL/GenBank/DDBJ databases">
        <title>Mycena genomes resolve the evolution of fungal bioluminescence.</title>
        <authorList>
            <person name="Tsai I.J."/>
        </authorList>
    </citation>
    <scope>NUCLEOTIDE SEQUENCE</scope>
    <source>
        <strain evidence="2">CCC161011</strain>
    </source>
</reference>
<dbReference type="Proteomes" id="UP000620124">
    <property type="component" value="Unassembled WGS sequence"/>
</dbReference>
<proteinExistence type="predicted"/>
<evidence type="ECO:0000313" key="2">
    <source>
        <dbReference type="EMBL" id="KAF7340161.1"/>
    </source>
</evidence>
<feature type="compositionally biased region" description="Basic and acidic residues" evidence="1">
    <location>
        <begin position="40"/>
        <end position="50"/>
    </location>
</feature>
<dbReference type="EMBL" id="JACAZI010000019">
    <property type="protein sequence ID" value="KAF7340161.1"/>
    <property type="molecule type" value="Genomic_DNA"/>
</dbReference>
<name>A0A8H6XGK2_9AGAR</name>
<gene>
    <name evidence="2" type="ORF">MVEN_01934600</name>
</gene>
<dbReference type="OrthoDB" id="3361956at2759"/>
<organism evidence="2 3">
    <name type="scientific">Mycena venus</name>
    <dbReference type="NCBI Taxonomy" id="2733690"/>
    <lineage>
        <taxon>Eukaryota</taxon>
        <taxon>Fungi</taxon>
        <taxon>Dikarya</taxon>
        <taxon>Basidiomycota</taxon>
        <taxon>Agaricomycotina</taxon>
        <taxon>Agaricomycetes</taxon>
        <taxon>Agaricomycetidae</taxon>
        <taxon>Agaricales</taxon>
        <taxon>Marasmiineae</taxon>
        <taxon>Mycenaceae</taxon>
        <taxon>Mycena</taxon>
    </lineage>
</organism>
<feature type="region of interest" description="Disordered" evidence="1">
    <location>
        <begin position="129"/>
        <end position="189"/>
    </location>
</feature>
<sequence length="239" mass="25894">MSAPQISATGSRSRPQARKKVNDDAAYFGPPIASAGAKRHAADKADGEPRVKRKRVDANALAAAAAASNRSRDLDGDSRVSLVEFIKMPTPGAFGAVVVNELDFERGRTVLYRYLTQFDLVPSVYPSPLLANDPPPPMSLDNPARQGSRAPSPPATTPANRPRRESKDQTRRRSSRLVEEGTPSRPPILADLDELHDVLAGIAERHFRDLASINGREEVDTLASFMCAVEKAKGGKNKF</sequence>
<evidence type="ECO:0000313" key="3">
    <source>
        <dbReference type="Proteomes" id="UP000620124"/>
    </source>
</evidence>
<protein>
    <recommendedName>
        <fullName evidence="4">Histone deacetylase complex subunit SAP30 Sin3 binding domain-containing protein</fullName>
    </recommendedName>
</protein>